<feature type="region of interest" description="Disordered" evidence="1">
    <location>
        <begin position="115"/>
        <end position="134"/>
    </location>
</feature>
<feature type="compositionally biased region" description="Basic and acidic residues" evidence="1">
    <location>
        <begin position="116"/>
        <end position="134"/>
    </location>
</feature>
<sequence length="134" mass="13808">MKFRIISVLAGVAAAFAIAACSGQGSGESVTTPEVPEPAAQIPRATVPPGESAAPVEEAAPRERDEAATMAVPAALTDRDKAEPDVDARDAKAATEEATRKILDVTRDAAAAITEAGREAVRSVRRDDVADEGK</sequence>
<gene>
    <name evidence="3" type="ORF">GPA24_00295</name>
</gene>
<feature type="signal peptide" evidence="2">
    <location>
        <begin position="1"/>
        <end position="19"/>
    </location>
</feature>
<keyword evidence="2" id="KW-0732">Signal</keyword>
<feature type="chain" id="PRO_5047190158" evidence="2">
    <location>
        <begin position="20"/>
        <end position="134"/>
    </location>
</feature>
<keyword evidence="4" id="KW-1185">Reference proteome</keyword>
<feature type="compositionally biased region" description="Basic and acidic residues" evidence="1">
    <location>
        <begin position="77"/>
        <end position="95"/>
    </location>
</feature>
<organism evidence="3 4">
    <name type="scientific">Aromatoleum bremense</name>
    <dbReference type="NCBI Taxonomy" id="76115"/>
    <lineage>
        <taxon>Bacteria</taxon>
        <taxon>Pseudomonadati</taxon>
        <taxon>Pseudomonadota</taxon>
        <taxon>Betaproteobacteria</taxon>
        <taxon>Rhodocyclales</taxon>
        <taxon>Rhodocyclaceae</taxon>
        <taxon>Aromatoleum</taxon>
    </lineage>
</organism>
<dbReference type="Proteomes" id="UP000633943">
    <property type="component" value="Unassembled WGS sequence"/>
</dbReference>
<proteinExistence type="predicted"/>
<dbReference type="RefSeq" id="WP_169200848.1">
    <property type="nucleotide sequence ID" value="NZ_CP059467.1"/>
</dbReference>
<evidence type="ECO:0000256" key="1">
    <source>
        <dbReference type="SAM" id="MobiDB-lite"/>
    </source>
</evidence>
<dbReference type="PROSITE" id="PS51257">
    <property type="entry name" value="PROKAR_LIPOPROTEIN"/>
    <property type="match status" value="1"/>
</dbReference>
<accession>A0ABX1NPY1</accession>
<comment type="caution">
    <text evidence="3">The sequence shown here is derived from an EMBL/GenBank/DDBJ whole genome shotgun (WGS) entry which is preliminary data.</text>
</comment>
<name>A0ABX1NPY1_9RHOO</name>
<feature type="compositionally biased region" description="Low complexity" evidence="1">
    <location>
        <begin position="48"/>
        <end position="58"/>
    </location>
</feature>
<evidence type="ECO:0000313" key="4">
    <source>
        <dbReference type="Proteomes" id="UP000633943"/>
    </source>
</evidence>
<dbReference type="EMBL" id="WTVP01000001">
    <property type="protein sequence ID" value="NMG14001.1"/>
    <property type="molecule type" value="Genomic_DNA"/>
</dbReference>
<evidence type="ECO:0000313" key="3">
    <source>
        <dbReference type="EMBL" id="NMG14001.1"/>
    </source>
</evidence>
<evidence type="ECO:0000256" key="2">
    <source>
        <dbReference type="SAM" id="SignalP"/>
    </source>
</evidence>
<protein>
    <submittedName>
        <fullName evidence="3">Uncharacterized protein</fullName>
    </submittedName>
</protein>
<reference evidence="3 4" key="1">
    <citation type="submission" date="2019-12" db="EMBL/GenBank/DDBJ databases">
        <title>Comparative genomics gives insights into the taxonomy of the Azoarcus-Aromatoleum group and reveals separate origins of nif in the plant-associated Azoarcus and non-plant-associated Aromatoleum sub-groups.</title>
        <authorList>
            <person name="Lafos M."/>
            <person name="Maluk M."/>
            <person name="Batista M."/>
            <person name="Junghare M."/>
            <person name="Carmona M."/>
            <person name="Faoro H."/>
            <person name="Cruz L.M."/>
            <person name="Battistoni F."/>
            <person name="De Souza E."/>
            <person name="Pedrosa F."/>
            <person name="Chen W.-M."/>
            <person name="Poole P.S."/>
            <person name="Dixon R.A."/>
            <person name="James E.K."/>
        </authorList>
    </citation>
    <scope>NUCLEOTIDE SEQUENCE [LARGE SCALE GENOMIC DNA]</scope>
    <source>
        <strain evidence="3 4">PbN1</strain>
    </source>
</reference>
<feature type="region of interest" description="Disordered" evidence="1">
    <location>
        <begin position="24"/>
        <end position="95"/>
    </location>
</feature>